<evidence type="ECO:0000256" key="3">
    <source>
        <dbReference type="PROSITE-ProRule" id="PRU01282"/>
    </source>
</evidence>
<evidence type="ECO:0000256" key="4">
    <source>
        <dbReference type="RuleBase" id="RU362029"/>
    </source>
</evidence>
<dbReference type="GO" id="GO:0008794">
    <property type="term" value="F:arsenate reductase (glutaredoxin) activity"/>
    <property type="evidence" value="ECO:0007669"/>
    <property type="project" value="UniProtKB-UniRule"/>
</dbReference>
<dbReference type="SUPFAM" id="SSF52833">
    <property type="entry name" value="Thioredoxin-like"/>
    <property type="match status" value="1"/>
</dbReference>
<dbReference type="AlphaFoldDB" id="A0A7X8TQX4"/>
<dbReference type="PROSITE" id="PS51353">
    <property type="entry name" value="ARSC"/>
    <property type="match status" value="1"/>
</dbReference>
<evidence type="ECO:0000313" key="5">
    <source>
        <dbReference type="EMBL" id="NLS13191.1"/>
    </source>
</evidence>
<keyword evidence="2 4" id="KW-0560">Oxidoreductase</keyword>
<dbReference type="PANTHER" id="PTHR30041:SF4">
    <property type="entry name" value="ARSENATE REDUCTASE"/>
    <property type="match status" value="1"/>
</dbReference>
<dbReference type="RefSeq" id="WP_168836284.1">
    <property type="nucleotide sequence ID" value="NZ_JABAIK010000008.1"/>
</dbReference>
<dbReference type="EMBL" id="JABAIK010000008">
    <property type="protein sequence ID" value="NLS13191.1"/>
    <property type="molecule type" value="Genomic_DNA"/>
</dbReference>
<dbReference type="EC" id="1.20.4.1" evidence="4"/>
<organism evidence="5 6">
    <name type="scientific">Vibrio agarilyticus</name>
    <dbReference type="NCBI Taxonomy" id="2726741"/>
    <lineage>
        <taxon>Bacteria</taxon>
        <taxon>Pseudomonadati</taxon>
        <taxon>Pseudomonadota</taxon>
        <taxon>Gammaproteobacteria</taxon>
        <taxon>Vibrionales</taxon>
        <taxon>Vibrionaceae</taxon>
        <taxon>Vibrio</taxon>
    </lineage>
</organism>
<reference evidence="5 6" key="1">
    <citation type="submission" date="2020-04" db="EMBL/GenBank/DDBJ databases">
        <title>Vibrio sp. SM6, a novel species isolated from seawater.</title>
        <authorList>
            <person name="Wang X."/>
        </authorList>
    </citation>
    <scope>NUCLEOTIDE SEQUENCE [LARGE SCALE GENOMIC DNA]</scope>
    <source>
        <strain evidence="5 6">SM6</strain>
    </source>
</reference>
<sequence>MPATEVVIYHNPRCSKSRETLALIEAQGITPHIIKYLETPLSVTALETLYRQLGFDSVRQMMRTKEADYRANNLDDAALSDDQLFQAMADNPKLFERPVVVVNDQARIGRPPESVLEILGA</sequence>
<dbReference type="PANTHER" id="PTHR30041">
    <property type="entry name" value="ARSENATE REDUCTASE"/>
    <property type="match status" value="1"/>
</dbReference>
<dbReference type="Proteomes" id="UP000535589">
    <property type="component" value="Unassembled WGS sequence"/>
</dbReference>
<proteinExistence type="inferred from homology"/>
<protein>
    <recommendedName>
        <fullName evidence="4">Arsenate reductase</fullName>
        <ecNumber evidence="4">1.20.4.1</ecNumber>
    </recommendedName>
</protein>
<dbReference type="NCBIfam" id="TIGR00014">
    <property type="entry name" value="arsC"/>
    <property type="match status" value="1"/>
</dbReference>
<keyword evidence="6" id="KW-1185">Reference proteome</keyword>
<evidence type="ECO:0000256" key="2">
    <source>
        <dbReference type="ARBA" id="ARBA00023002"/>
    </source>
</evidence>
<comment type="similarity">
    <text evidence="1 3 4">Belongs to the ArsC family.</text>
</comment>
<accession>A0A7X8TQX4</accession>
<dbReference type="InterPro" id="IPR036249">
    <property type="entry name" value="Thioredoxin-like_sf"/>
</dbReference>
<evidence type="ECO:0000256" key="1">
    <source>
        <dbReference type="ARBA" id="ARBA00007198"/>
    </source>
</evidence>
<dbReference type="Pfam" id="PF03960">
    <property type="entry name" value="ArsC"/>
    <property type="match status" value="1"/>
</dbReference>
<comment type="catalytic activity">
    <reaction evidence="4">
        <text>[glutaredoxin]-dithiol + arsenate + glutathione + H(+) = glutathionyl-S-S-[glutaredoxin] + arsenite + H2O</text>
        <dbReference type="Rhea" id="RHEA:22016"/>
        <dbReference type="Rhea" id="RHEA-COMP:10729"/>
        <dbReference type="Rhea" id="RHEA-COMP:17668"/>
        <dbReference type="ChEBI" id="CHEBI:15377"/>
        <dbReference type="ChEBI" id="CHEBI:15378"/>
        <dbReference type="ChEBI" id="CHEBI:29242"/>
        <dbReference type="ChEBI" id="CHEBI:29950"/>
        <dbReference type="ChEBI" id="CHEBI:48597"/>
        <dbReference type="ChEBI" id="CHEBI:57925"/>
        <dbReference type="ChEBI" id="CHEBI:146199"/>
        <dbReference type="EC" id="1.20.4.1"/>
    </reaction>
</comment>
<gene>
    <name evidence="5" type="primary">arsC</name>
    <name evidence="5" type="ORF">HGP28_09840</name>
</gene>
<evidence type="ECO:0000313" key="6">
    <source>
        <dbReference type="Proteomes" id="UP000535589"/>
    </source>
</evidence>
<dbReference type="Gene3D" id="3.40.30.10">
    <property type="entry name" value="Glutaredoxin"/>
    <property type="match status" value="1"/>
</dbReference>
<dbReference type="InterPro" id="IPR006659">
    <property type="entry name" value="Arsenate_reductase"/>
</dbReference>
<dbReference type="CDD" id="cd03034">
    <property type="entry name" value="ArsC_ArsC"/>
    <property type="match status" value="1"/>
</dbReference>
<dbReference type="InterPro" id="IPR006660">
    <property type="entry name" value="Arsenate_reductase-like"/>
</dbReference>
<name>A0A7X8TQX4_9VIBR</name>
<comment type="caution">
    <text evidence="5">The sequence shown here is derived from an EMBL/GenBank/DDBJ whole genome shotgun (WGS) entry which is preliminary data.</text>
</comment>